<dbReference type="InterPro" id="IPR057666">
    <property type="entry name" value="DrpA_SLOG"/>
</dbReference>
<protein>
    <submittedName>
        <fullName evidence="3">DNA-protecting protein DprA</fullName>
    </submittedName>
</protein>
<dbReference type="InterPro" id="IPR036388">
    <property type="entry name" value="WH-like_DNA-bd_sf"/>
</dbReference>
<dbReference type="InterPro" id="IPR041614">
    <property type="entry name" value="DprA_WH"/>
</dbReference>
<evidence type="ECO:0000259" key="2">
    <source>
        <dbReference type="SMART" id="SM00278"/>
    </source>
</evidence>
<evidence type="ECO:0000256" key="1">
    <source>
        <dbReference type="ARBA" id="ARBA00006525"/>
    </source>
</evidence>
<comment type="caution">
    <text evidence="3">The sequence shown here is derived from an EMBL/GenBank/DDBJ whole genome shotgun (WGS) entry which is preliminary data.</text>
</comment>
<dbReference type="Pfam" id="PF14520">
    <property type="entry name" value="HHH_5"/>
    <property type="match status" value="1"/>
</dbReference>
<evidence type="ECO:0000313" key="3">
    <source>
        <dbReference type="EMBL" id="MTI23896.1"/>
    </source>
</evidence>
<accession>A0ABW9RIZ2</accession>
<dbReference type="PANTHER" id="PTHR43022:SF1">
    <property type="entry name" value="PROTEIN SMF"/>
    <property type="match status" value="1"/>
</dbReference>
<feature type="domain" description="Helix-hairpin-helix DNA-binding motif class 1" evidence="2">
    <location>
        <begin position="41"/>
        <end position="60"/>
    </location>
</feature>
<dbReference type="SUPFAM" id="SSF102405">
    <property type="entry name" value="MCP/YpsA-like"/>
    <property type="match status" value="1"/>
</dbReference>
<dbReference type="Gene3D" id="3.40.50.450">
    <property type="match status" value="1"/>
</dbReference>
<dbReference type="EMBL" id="SMLW01000326">
    <property type="protein sequence ID" value="MTI23896.1"/>
    <property type="molecule type" value="Genomic_DNA"/>
</dbReference>
<dbReference type="SMART" id="SM00278">
    <property type="entry name" value="HhH1"/>
    <property type="match status" value="1"/>
</dbReference>
<reference evidence="3 4" key="1">
    <citation type="submission" date="2019-02" db="EMBL/GenBank/DDBJ databases">
        <authorList>
            <person name="Goldberg S.R."/>
            <person name="Haltli B.A."/>
            <person name="Correa H."/>
            <person name="Russell K.G."/>
        </authorList>
    </citation>
    <scope>NUCLEOTIDE SEQUENCE [LARGE SCALE GENOMIC DNA]</scope>
    <source>
        <strain evidence="3 4">JCM 16186</strain>
    </source>
</reference>
<name>A0ABW9RIZ2_9BACT</name>
<dbReference type="PANTHER" id="PTHR43022">
    <property type="entry name" value="PROTEIN SMF"/>
    <property type="match status" value="1"/>
</dbReference>
<dbReference type="Pfam" id="PF17782">
    <property type="entry name" value="WHD_DprA"/>
    <property type="match status" value="1"/>
</dbReference>
<dbReference type="RefSeq" id="WP_155169293.1">
    <property type="nucleotide sequence ID" value="NZ_BAAAFL010000053.1"/>
</dbReference>
<dbReference type="Proteomes" id="UP000798808">
    <property type="component" value="Unassembled WGS sequence"/>
</dbReference>
<comment type="similarity">
    <text evidence="1">Belongs to the DprA/Smf family.</text>
</comment>
<organism evidence="3 4">
    <name type="scientific">Fulvivirga kasyanovii</name>
    <dbReference type="NCBI Taxonomy" id="396812"/>
    <lineage>
        <taxon>Bacteria</taxon>
        <taxon>Pseudomonadati</taxon>
        <taxon>Bacteroidota</taxon>
        <taxon>Cytophagia</taxon>
        <taxon>Cytophagales</taxon>
        <taxon>Fulvivirgaceae</taxon>
        <taxon>Fulvivirga</taxon>
    </lineage>
</organism>
<proteinExistence type="inferred from homology"/>
<gene>
    <name evidence="3" type="primary">dprA</name>
    <name evidence="3" type="ORF">E1163_02925</name>
</gene>
<dbReference type="NCBIfam" id="TIGR00732">
    <property type="entry name" value="dprA"/>
    <property type="match status" value="1"/>
</dbReference>
<dbReference type="Gene3D" id="1.10.10.10">
    <property type="entry name" value="Winged helix-like DNA-binding domain superfamily/Winged helix DNA-binding domain"/>
    <property type="match status" value="1"/>
</dbReference>
<keyword evidence="4" id="KW-1185">Reference proteome</keyword>
<dbReference type="InterPro" id="IPR003583">
    <property type="entry name" value="Hlx-hairpin-Hlx_DNA-bd_motif"/>
</dbReference>
<sequence>MDQNRLAQLALHFIPGIGNFAVKQLVSYSGSAESVFKLPKAKLLKIPGIGPATAKSILENRPFAKAETELVRAEKENTRLLLYSDKDFPQRLKHINNAPSLLYYKGNADLNAERVVAIVGTRNATEYGRDFTAEFIEGLKIHNALIVSGLAYGIDIQAHKCSLKSGLPTVGVMASGVDIIYPALHKETARQMTEHGGILTEHSFGSKPDAPKFPARNRIIAGMSDAIVVVEAAKKGGALITAEIANSYSKDVFAVPGDRKSSFSEGCNDLIKTNKAHLLTDIKDLEYIMNWEPLEEGQEKPEAKVDISSLDDEEVLVFSELKKHGTAIAIDNLSWQTQLPVGRLASVLLNLEFKGFVNSLPGKSYKLANSK</sequence>
<evidence type="ECO:0000313" key="4">
    <source>
        <dbReference type="Proteomes" id="UP000798808"/>
    </source>
</evidence>
<dbReference type="InterPro" id="IPR003488">
    <property type="entry name" value="DprA"/>
</dbReference>
<dbReference type="SUPFAM" id="SSF47781">
    <property type="entry name" value="RuvA domain 2-like"/>
    <property type="match status" value="1"/>
</dbReference>
<dbReference type="Pfam" id="PF02481">
    <property type="entry name" value="DNA_processg_A"/>
    <property type="match status" value="1"/>
</dbReference>
<dbReference type="InterPro" id="IPR010994">
    <property type="entry name" value="RuvA_2-like"/>
</dbReference>